<gene>
    <name evidence="1" type="ORF">D2917_05725</name>
</gene>
<keyword evidence="1" id="KW-0808">Transferase</keyword>
<name>A0A5P3VEX0_9BURK</name>
<dbReference type="EMBL" id="CP032518">
    <property type="protein sequence ID" value="QEZ43781.1"/>
    <property type="molecule type" value="Genomic_DNA"/>
</dbReference>
<proteinExistence type="predicted"/>
<dbReference type="InterPro" id="IPR016181">
    <property type="entry name" value="Acyl_CoA_acyltransferase"/>
</dbReference>
<sequence length="214" mass="23970">MVPFPALGPTSTLTSALTPALTRPLALRIDVELASGEIERELGALHDRIHRPGDRLHDMPALPTGTPALRLRYREADGEYYVYVEDVMQRRLAGYTVFNRLIEVGRRADPWVRAPHTKFAPAYQRRGLARALYRWALDGGLCLLSGARQSAGAHALWQVLGADYDGGYVDLRQKTLTWLGEMVSPQEREGLHTRRLLLGRGCTLQAFMARTGMY</sequence>
<protein>
    <submittedName>
        <fullName evidence="1">N-acetyltransferase</fullName>
    </submittedName>
</protein>
<organism evidence="1 2">
    <name type="scientific">Cupriavidus oxalaticus</name>
    <dbReference type="NCBI Taxonomy" id="96344"/>
    <lineage>
        <taxon>Bacteria</taxon>
        <taxon>Pseudomonadati</taxon>
        <taxon>Pseudomonadota</taxon>
        <taxon>Betaproteobacteria</taxon>
        <taxon>Burkholderiales</taxon>
        <taxon>Burkholderiaceae</taxon>
        <taxon>Cupriavidus</taxon>
    </lineage>
</organism>
<dbReference type="Proteomes" id="UP000325743">
    <property type="component" value="Chromosome 1"/>
</dbReference>
<dbReference type="RefSeq" id="WP_151069917.1">
    <property type="nucleotide sequence ID" value="NZ_CP032518.1"/>
</dbReference>
<dbReference type="GO" id="GO:0016740">
    <property type="term" value="F:transferase activity"/>
    <property type="evidence" value="ECO:0007669"/>
    <property type="project" value="UniProtKB-KW"/>
</dbReference>
<accession>A0A5P3VEX0</accession>
<reference evidence="1 2" key="1">
    <citation type="submission" date="2018-09" db="EMBL/GenBank/DDBJ databases">
        <title>Complete genome sequence of Cupriavidus oxalaticus T2, a bacterium capable of phenol tolerance and degradation.</title>
        <authorList>
            <person name="Yan J."/>
        </authorList>
    </citation>
    <scope>NUCLEOTIDE SEQUENCE [LARGE SCALE GENOMIC DNA]</scope>
    <source>
        <strain evidence="1 2">T2</strain>
    </source>
</reference>
<evidence type="ECO:0000313" key="1">
    <source>
        <dbReference type="EMBL" id="QEZ43781.1"/>
    </source>
</evidence>
<dbReference type="AlphaFoldDB" id="A0A5P3VEX0"/>
<dbReference type="SUPFAM" id="SSF55729">
    <property type="entry name" value="Acyl-CoA N-acyltransferases (Nat)"/>
    <property type="match status" value="1"/>
</dbReference>
<evidence type="ECO:0000313" key="2">
    <source>
        <dbReference type="Proteomes" id="UP000325743"/>
    </source>
</evidence>